<evidence type="ECO:0000256" key="4">
    <source>
        <dbReference type="ARBA" id="ARBA00022692"/>
    </source>
</evidence>
<dbReference type="Gene3D" id="1.10.3720.10">
    <property type="entry name" value="MetI-like"/>
    <property type="match status" value="1"/>
</dbReference>
<dbReference type="EMBL" id="DSFH01000068">
    <property type="protein sequence ID" value="HEW64484.1"/>
    <property type="molecule type" value="Genomic_DNA"/>
</dbReference>
<evidence type="ECO:0000256" key="5">
    <source>
        <dbReference type="ARBA" id="ARBA00022989"/>
    </source>
</evidence>
<dbReference type="SUPFAM" id="SSF161098">
    <property type="entry name" value="MetI-like"/>
    <property type="match status" value="1"/>
</dbReference>
<evidence type="ECO:0000259" key="8">
    <source>
        <dbReference type="PROSITE" id="PS50928"/>
    </source>
</evidence>
<feature type="transmembrane region" description="Helical" evidence="7">
    <location>
        <begin position="341"/>
        <end position="362"/>
    </location>
</feature>
<keyword evidence="3" id="KW-1003">Cell membrane</keyword>
<organism evidence="10 11">
    <name type="scientific">Fervidicoccus fontis</name>
    <dbReference type="NCBI Taxonomy" id="683846"/>
    <lineage>
        <taxon>Archaea</taxon>
        <taxon>Thermoproteota</taxon>
        <taxon>Thermoprotei</taxon>
        <taxon>Fervidicoccales</taxon>
        <taxon>Fervidicoccaceae</taxon>
        <taxon>Fervidicoccus</taxon>
    </lineage>
</organism>
<protein>
    <submittedName>
        <fullName evidence="10">ABC transporter permease</fullName>
    </submittedName>
</protein>
<dbReference type="EMBL" id="PNIM01000012">
    <property type="protein sequence ID" value="PMB75534.1"/>
    <property type="molecule type" value="Genomic_DNA"/>
</dbReference>
<dbReference type="InterPro" id="IPR035906">
    <property type="entry name" value="MetI-like_sf"/>
</dbReference>
<comment type="similarity">
    <text evidence="7">Belongs to the binding-protein-dependent transport system permease family.</text>
</comment>
<keyword evidence="2 7" id="KW-0813">Transport</keyword>
<reference evidence="9" key="2">
    <citation type="journal article" date="2020" name="mSystems">
        <title>Genome- and Community-Level Interaction Insights into Carbon Utilization and Element Cycling Functions of Hydrothermarchaeota in Hydrothermal Sediment.</title>
        <authorList>
            <person name="Zhou Z."/>
            <person name="Liu Y."/>
            <person name="Xu W."/>
            <person name="Pan J."/>
            <person name="Luo Z.H."/>
            <person name="Li M."/>
        </authorList>
    </citation>
    <scope>NUCLEOTIDE SEQUENCE [LARGE SCALE GENOMIC DNA]</scope>
    <source>
        <strain evidence="9">SpSt-1261</strain>
    </source>
</reference>
<feature type="transmembrane region" description="Helical" evidence="7">
    <location>
        <begin position="133"/>
        <end position="153"/>
    </location>
</feature>
<feature type="transmembrane region" description="Helical" evidence="7">
    <location>
        <begin position="232"/>
        <end position="254"/>
    </location>
</feature>
<dbReference type="InterPro" id="IPR000515">
    <property type="entry name" value="MetI-like"/>
</dbReference>
<dbReference type="Pfam" id="PF00528">
    <property type="entry name" value="BPD_transp_1"/>
    <property type="match status" value="1"/>
</dbReference>
<evidence type="ECO:0000256" key="2">
    <source>
        <dbReference type="ARBA" id="ARBA00022448"/>
    </source>
</evidence>
<gene>
    <name evidence="10" type="ORF">C0188_02795</name>
    <name evidence="9" type="ORF">ENO39_05480</name>
</gene>
<evidence type="ECO:0000313" key="9">
    <source>
        <dbReference type="EMBL" id="HEW64484.1"/>
    </source>
</evidence>
<dbReference type="GO" id="GO:0055085">
    <property type="term" value="P:transmembrane transport"/>
    <property type="evidence" value="ECO:0007669"/>
    <property type="project" value="InterPro"/>
</dbReference>
<feature type="transmembrane region" description="Helical" evidence="7">
    <location>
        <begin position="165"/>
        <end position="191"/>
    </location>
</feature>
<reference evidence="10 11" key="1">
    <citation type="submission" date="2018-01" db="EMBL/GenBank/DDBJ databases">
        <title>Metagenomic assembled genomes from two thermal pools in the Uzon Caldera, Kamchatka, Russia.</title>
        <authorList>
            <person name="Wilkins L."/>
            <person name="Ettinger C."/>
        </authorList>
    </citation>
    <scope>NUCLEOTIDE SEQUENCE [LARGE SCALE GENOMIC DNA]</scope>
    <source>
        <strain evidence="10">ZAV-06</strain>
    </source>
</reference>
<feature type="domain" description="ABC transmembrane type-1" evidence="8">
    <location>
        <begin position="129"/>
        <end position="359"/>
    </location>
</feature>
<evidence type="ECO:0000256" key="1">
    <source>
        <dbReference type="ARBA" id="ARBA00004651"/>
    </source>
</evidence>
<keyword evidence="6 7" id="KW-0472">Membrane</keyword>
<feature type="transmembrane region" description="Helical" evidence="7">
    <location>
        <begin position="298"/>
        <end position="329"/>
    </location>
</feature>
<dbReference type="CDD" id="cd06261">
    <property type="entry name" value="TM_PBP2"/>
    <property type="match status" value="1"/>
</dbReference>
<evidence type="ECO:0000313" key="10">
    <source>
        <dbReference type="EMBL" id="PMB75534.1"/>
    </source>
</evidence>
<keyword evidence="4 7" id="KW-0812">Transmembrane</keyword>
<evidence type="ECO:0000313" key="11">
    <source>
        <dbReference type="Proteomes" id="UP000237153"/>
    </source>
</evidence>
<name>A0A2J6N2G2_9CREN</name>
<accession>A0A2J6N2G2</accession>
<comment type="subcellular location">
    <subcellularLocation>
        <location evidence="1 7">Cell membrane</location>
        <topology evidence="1 7">Multi-pass membrane protein</topology>
    </subcellularLocation>
</comment>
<dbReference type="PANTHER" id="PTHR30465">
    <property type="entry name" value="INNER MEMBRANE ABC TRANSPORTER"/>
    <property type="match status" value="1"/>
</dbReference>
<evidence type="ECO:0000256" key="3">
    <source>
        <dbReference type="ARBA" id="ARBA00022475"/>
    </source>
</evidence>
<comment type="caution">
    <text evidence="10">The sequence shown here is derived from an EMBL/GenBank/DDBJ whole genome shotgun (WGS) entry which is preliminary data.</text>
</comment>
<dbReference type="Proteomes" id="UP000237153">
    <property type="component" value="Unassembled WGS sequence"/>
</dbReference>
<dbReference type="Proteomes" id="UP000886076">
    <property type="component" value="Unassembled WGS sequence"/>
</dbReference>
<dbReference type="PANTHER" id="PTHR30465:SF45">
    <property type="entry name" value="BINDING-PROTEIN-DEPENDENT TRANSPORT SYSTEMS INNER MEMBRANE COMPONENT"/>
    <property type="match status" value="1"/>
</dbReference>
<feature type="transmembrane region" description="Helical" evidence="7">
    <location>
        <begin position="21"/>
        <end position="39"/>
    </location>
</feature>
<dbReference type="AlphaFoldDB" id="A0A2J6N2G2"/>
<dbReference type="PROSITE" id="PS50928">
    <property type="entry name" value="ABC_TM1"/>
    <property type="match status" value="1"/>
</dbReference>
<proteinExistence type="inferred from homology"/>
<evidence type="ECO:0000256" key="6">
    <source>
        <dbReference type="ARBA" id="ARBA00023136"/>
    </source>
</evidence>
<sequence length="375" mass="41667">MYGWIIMASLSRTITLQIISNIAALIIIVAIISALLVFYSQTTLQGIVVEMVQDFARQLAKNPTIPPDQRQQLVNMYQQSLMVRFGLVGNPLTKVYHMMINIFTLNLGNSRQSYMAGTTSISSQVIFALKNTVILFLTATLISTLLGLGLGMYAARRPHGIIDSLVSFFAILSSSLPMWWVGMLMLLAFAFNLHWFPTQSLPVYFAIQQLHAQYASGAIGYFTYVFDYIQTWLYYMTLPLITVVLVSIGGWAYIVRNVVIGKMAEDFVMTARAKGVPERRVLFGHVLRAASPPIVTTAVLNIIVSLGGAIITETVFGWPGMGLLFWIAIENSEPMLIAGNVYITVLLFIIAVIILNILYVFLDPRVKTSGGQQIF</sequence>
<dbReference type="GO" id="GO:0005886">
    <property type="term" value="C:plasma membrane"/>
    <property type="evidence" value="ECO:0007669"/>
    <property type="project" value="UniProtKB-SubCell"/>
</dbReference>
<evidence type="ECO:0000256" key="7">
    <source>
        <dbReference type="RuleBase" id="RU363032"/>
    </source>
</evidence>
<keyword evidence="5 7" id="KW-1133">Transmembrane helix</keyword>